<organism evidence="2 3">
    <name type="scientific">Pseudocercospora eumusae</name>
    <dbReference type="NCBI Taxonomy" id="321146"/>
    <lineage>
        <taxon>Eukaryota</taxon>
        <taxon>Fungi</taxon>
        <taxon>Dikarya</taxon>
        <taxon>Ascomycota</taxon>
        <taxon>Pezizomycotina</taxon>
        <taxon>Dothideomycetes</taxon>
        <taxon>Dothideomycetidae</taxon>
        <taxon>Mycosphaerellales</taxon>
        <taxon>Mycosphaerellaceae</taxon>
        <taxon>Pseudocercospora</taxon>
    </lineage>
</organism>
<dbReference type="EMBL" id="LFZN01000442">
    <property type="protein sequence ID" value="KXS93578.1"/>
    <property type="molecule type" value="Genomic_DNA"/>
</dbReference>
<evidence type="ECO:0000313" key="2">
    <source>
        <dbReference type="EMBL" id="KXS93578.1"/>
    </source>
</evidence>
<comment type="caution">
    <text evidence="2">The sequence shown here is derived from an EMBL/GenBank/DDBJ whole genome shotgun (WGS) entry which is preliminary data.</text>
</comment>
<feature type="region of interest" description="Disordered" evidence="1">
    <location>
        <begin position="55"/>
        <end position="105"/>
    </location>
</feature>
<name>A0A139GTQ3_9PEZI</name>
<dbReference type="AlphaFoldDB" id="A0A139GTQ3"/>
<protein>
    <submittedName>
        <fullName evidence="2">Uncharacterized protein</fullName>
    </submittedName>
</protein>
<feature type="compositionally biased region" description="Polar residues" evidence="1">
    <location>
        <begin position="77"/>
        <end position="86"/>
    </location>
</feature>
<sequence length="105" mass="11265">MDKYTHLNEAPNGSGDHRPTAEQIIEAEGLVGKLPIIHARTVARKSIVTQWSSEPKGCQLDRGNEIVNGRHPPENGTDISNGQNPQDVDVDGGGVVSAKFNRAAK</sequence>
<evidence type="ECO:0000256" key="1">
    <source>
        <dbReference type="SAM" id="MobiDB-lite"/>
    </source>
</evidence>
<proteinExistence type="predicted"/>
<dbReference type="OrthoDB" id="191139at2759"/>
<reference evidence="2 3" key="1">
    <citation type="submission" date="2015-07" db="EMBL/GenBank/DDBJ databases">
        <title>Comparative genomics of the Sigatoka disease complex on banana suggests a link between parallel evolutionary changes in Pseudocercospora fijiensis and Pseudocercospora eumusae and increased virulence on the banana host.</title>
        <authorList>
            <person name="Chang T.-C."/>
            <person name="Salvucci A."/>
            <person name="Crous P.W."/>
            <person name="Stergiopoulos I."/>
        </authorList>
    </citation>
    <scope>NUCLEOTIDE SEQUENCE [LARGE SCALE GENOMIC DNA]</scope>
    <source>
        <strain evidence="2 3">CBS 114824</strain>
    </source>
</reference>
<feature type="region of interest" description="Disordered" evidence="1">
    <location>
        <begin position="1"/>
        <end position="20"/>
    </location>
</feature>
<gene>
    <name evidence="2" type="ORF">AC578_992</name>
</gene>
<accession>A0A139GTQ3</accession>
<keyword evidence="3" id="KW-1185">Reference proteome</keyword>
<evidence type="ECO:0000313" key="3">
    <source>
        <dbReference type="Proteomes" id="UP000070133"/>
    </source>
</evidence>
<dbReference type="Proteomes" id="UP000070133">
    <property type="component" value="Unassembled WGS sequence"/>
</dbReference>